<dbReference type="PROSITE" id="PS50893">
    <property type="entry name" value="ABC_TRANSPORTER_2"/>
    <property type="match status" value="1"/>
</dbReference>
<feature type="domain" description="ABC transporter" evidence="3">
    <location>
        <begin position="10"/>
        <end position="243"/>
    </location>
</feature>
<dbReference type="InterPro" id="IPR015854">
    <property type="entry name" value="ABC_transpr_LolD-like"/>
</dbReference>
<reference evidence="5" key="1">
    <citation type="journal article" date="2019" name="Int. J. Syst. Evol. Microbiol.">
        <title>The Global Catalogue of Microorganisms (GCM) 10K type strain sequencing project: providing services to taxonomists for standard genome sequencing and annotation.</title>
        <authorList>
            <consortium name="The Broad Institute Genomics Platform"/>
            <consortium name="The Broad Institute Genome Sequencing Center for Infectious Disease"/>
            <person name="Wu L."/>
            <person name="Ma J."/>
        </authorList>
    </citation>
    <scope>NUCLEOTIDE SEQUENCE [LARGE SCALE GENOMIC DNA]</scope>
    <source>
        <strain evidence="5">CGMCC 4.1622</strain>
    </source>
</reference>
<proteinExistence type="predicted"/>
<keyword evidence="2 4" id="KW-0067">ATP-binding</keyword>
<gene>
    <name evidence="4" type="ORF">ACFPZF_17000</name>
</gene>
<name>A0ABW0VAY8_9ACTN</name>
<dbReference type="Pfam" id="PF00005">
    <property type="entry name" value="ABC_tran"/>
    <property type="match status" value="1"/>
</dbReference>
<protein>
    <submittedName>
        <fullName evidence="4">ATP-binding cassette domain-containing protein</fullName>
    </submittedName>
</protein>
<keyword evidence="5" id="KW-1185">Reference proteome</keyword>
<evidence type="ECO:0000256" key="1">
    <source>
        <dbReference type="ARBA" id="ARBA00022741"/>
    </source>
</evidence>
<dbReference type="SMART" id="SM00382">
    <property type="entry name" value="AAA"/>
    <property type="match status" value="1"/>
</dbReference>
<organism evidence="4 5">
    <name type="scientific">Kitasatospora cinereorecta</name>
    <dbReference type="NCBI Taxonomy" id="285560"/>
    <lineage>
        <taxon>Bacteria</taxon>
        <taxon>Bacillati</taxon>
        <taxon>Actinomycetota</taxon>
        <taxon>Actinomycetes</taxon>
        <taxon>Kitasatosporales</taxon>
        <taxon>Streptomycetaceae</taxon>
        <taxon>Kitasatospora</taxon>
    </lineage>
</organism>
<accession>A0ABW0VAY8</accession>
<dbReference type="EMBL" id="JBHSOC010000026">
    <property type="protein sequence ID" value="MFC5643050.1"/>
    <property type="molecule type" value="Genomic_DNA"/>
</dbReference>
<dbReference type="SUPFAM" id="SSF52540">
    <property type="entry name" value="P-loop containing nucleoside triphosphate hydrolases"/>
    <property type="match status" value="1"/>
</dbReference>
<evidence type="ECO:0000256" key="2">
    <source>
        <dbReference type="ARBA" id="ARBA00022840"/>
    </source>
</evidence>
<evidence type="ECO:0000259" key="3">
    <source>
        <dbReference type="PROSITE" id="PS50893"/>
    </source>
</evidence>
<dbReference type="PANTHER" id="PTHR24220">
    <property type="entry name" value="IMPORT ATP-BINDING PROTEIN"/>
    <property type="match status" value="1"/>
</dbReference>
<dbReference type="Proteomes" id="UP001596066">
    <property type="component" value="Unassembled WGS sequence"/>
</dbReference>
<evidence type="ECO:0000313" key="5">
    <source>
        <dbReference type="Proteomes" id="UP001596066"/>
    </source>
</evidence>
<evidence type="ECO:0000313" key="4">
    <source>
        <dbReference type="EMBL" id="MFC5643050.1"/>
    </source>
</evidence>
<dbReference type="GO" id="GO:0005524">
    <property type="term" value="F:ATP binding"/>
    <property type="evidence" value="ECO:0007669"/>
    <property type="project" value="UniProtKB-KW"/>
</dbReference>
<dbReference type="InterPro" id="IPR027417">
    <property type="entry name" value="P-loop_NTPase"/>
</dbReference>
<dbReference type="RefSeq" id="WP_346140403.1">
    <property type="nucleotide sequence ID" value="NZ_BAAAUA010000001.1"/>
</dbReference>
<dbReference type="Gene3D" id="3.40.50.300">
    <property type="entry name" value="P-loop containing nucleotide triphosphate hydrolases"/>
    <property type="match status" value="1"/>
</dbReference>
<comment type="caution">
    <text evidence="4">The sequence shown here is derived from an EMBL/GenBank/DDBJ whole genome shotgun (WGS) entry which is preliminary data.</text>
</comment>
<dbReference type="InterPro" id="IPR003439">
    <property type="entry name" value="ABC_transporter-like_ATP-bd"/>
</dbReference>
<keyword evidence="1" id="KW-0547">Nucleotide-binding</keyword>
<dbReference type="InterPro" id="IPR003593">
    <property type="entry name" value="AAA+_ATPase"/>
</dbReference>
<sequence>MIERRGGAAVTAAGLSLGGARGWVYRDIGFRTEPGSLVAIEGPAGSGRTSLLLTLAGRMRPTAGTAEVDGLPLPAAAAQVRTIAALGPMAGVNDLDDALSVSAHLREQEQLHAPLVGIGLPARRESFARAHAALAATGLVVERLRSGMRTPAGELNHLDRFRLGVALAMLGKPRLVCVDDVDERLHTTDRLTAWQLLRQVADSGVTVLASTTDAGHAARSFVHQTVHMFGQGDPQSVEGLADARV</sequence>